<evidence type="ECO:0000313" key="6">
    <source>
        <dbReference type="Proteomes" id="UP000515150"/>
    </source>
</evidence>
<dbReference type="FunFam" id="3.80.10.10:FF:000336">
    <property type="entry name" value="Si:dkey-222h21.2"/>
    <property type="match status" value="1"/>
</dbReference>
<dbReference type="Pfam" id="PF13516">
    <property type="entry name" value="LRR_6"/>
    <property type="match status" value="4"/>
</dbReference>
<dbReference type="PROSITE" id="PS51450">
    <property type="entry name" value="LRR"/>
    <property type="match status" value="1"/>
</dbReference>
<dbReference type="GeneID" id="114866995"/>
<evidence type="ECO:0000256" key="3">
    <source>
        <dbReference type="ARBA" id="ARBA00022614"/>
    </source>
</evidence>
<protein>
    <submittedName>
        <fullName evidence="7">NACHT, LRR and PYD domains-containing protein 12-like</fullName>
    </submittedName>
</protein>
<dbReference type="InterPro" id="IPR032675">
    <property type="entry name" value="LRR_dom_sf"/>
</dbReference>
<accession>A0A6P7P4Z2</accession>
<keyword evidence="4" id="KW-0677">Repeat</keyword>
<dbReference type="PANTHER" id="PTHR24106">
    <property type="entry name" value="NACHT, LRR AND CARD DOMAINS-CONTAINING"/>
    <property type="match status" value="1"/>
</dbReference>
<dbReference type="SUPFAM" id="SSF52047">
    <property type="entry name" value="RNI-like"/>
    <property type="match status" value="1"/>
</dbReference>
<keyword evidence="6" id="KW-1185">Reference proteome</keyword>
<dbReference type="Gene3D" id="3.80.10.10">
    <property type="entry name" value="Ribonuclease Inhibitor"/>
    <property type="match status" value="2"/>
</dbReference>
<proteinExistence type="predicted"/>
<dbReference type="InterPro" id="IPR041267">
    <property type="entry name" value="NLRP_HD2"/>
</dbReference>
<organism evidence="6 7">
    <name type="scientific">Betta splendens</name>
    <name type="common">Siamese fighting fish</name>
    <dbReference type="NCBI Taxonomy" id="158456"/>
    <lineage>
        <taxon>Eukaryota</taxon>
        <taxon>Metazoa</taxon>
        <taxon>Chordata</taxon>
        <taxon>Craniata</taxon>
        <taxon>Vertebrata</taxon>
        <taxon>Euteleostomi</taxon>
        <taxon>Actinopterygii</taxon>
        <taxon>Neopterygii</taxon>
        <taxon>Teleostei</taxon>
        <taxon>Neoteleostei</taxon>
        <taxon>Acanthomorphata</taxon>
        <taxon>Anabantaria</taxon>
        <taxon>Anabantiformes</taxon>
        <taxon>Anabantoidei</taxon>
        <taxon>Osphronemidae</taxon>
        <taxon>Betta</taxon>
    </lineage>
</organism>
<keyword evidence="2" id="KW-0963">Cytoplasm</keyword>
<evidence type="ECO:0000256" key="1">
    <source>
        <dbReference type="ARBA" id="ARBA00004514"/>
    </source>
</evidence>
<gene>
    <name evidence="7" type="primary">LOC114866995</name>
</gene>
<dbReference type="GO" id="GO:0005829">
    <property type="term" value="C:cytosol"/>
    <property type="evidence" value="ECO:0007669"/>
    <property type="project" value="UniProtKB-SubCell"/>
</dbReference>
<dbReference type="Pfam" id="PF13553">
    <property type="entry name" value="FIIND"/>
    <property type="match status" value="1"/>
</dbReference>
<dbReference type="InterPro" id="IPR025307">
    <property type="entry name" value="FIIND_dom"/>
</dbReference>
<feature type="domain" description="FIIND" evidence="5">
    <location>
        <begin position="419"/>
        <end position="684"/>
    </location>
</feature>
<dbReference type="PROSITE" id="PS51830">
    <property type="entry name" value="FIIND"/>
    <property type="match status" value="1"/>
</dbReference>
<dbReference type="InParanoid" id="A0A6P7P4Z2"/>
<evidence type="ECO:0000259" key="5">
    <source>
        <dbReference type="PROSITE" id="PS51830"/>
    </source>
</evidence>
<evidence type="ECO:0000256" key="2">
    <source>
        <dbReference type="ARBA" id="ARBA00022490"/>
    </source>
</evidence>
<dbReference type="OrthoDB" id="8891580at2759"/>
<evidence type="ECO:0000256" key="4">
    <source>
        <dbReference type="ARBA" id="ARBA00022737"/>
    </source>
</evidence>
<dbReference type="KEGG" id="bspl:114866995"/>
<dbReference type="InterPro" id="IPR051261">
    <property type="entry name" value="NLR"/>
</dbReference>
<keyword evidence="3" id="KW-0433">Leucine-rich repeat</keyword>
<evidence type="ECO:0000313" key="7">
    <source>
        <dbReference type="RefSeq" id="XP_029025125.2"/>
    </source>
</evidence>
<dbReference type="Pfam" id="PF23679">
    <property type="entry name" value="UPA-FIIND"/>
    <property type="match status" value="1"/>
</dbReference>
<comment type="subcellular location">
    <subcellularLocation>
        <location evidence="1">Cytoplasm</location>
        <location evidence="1">Cytosol</location>
    </subcellularLocation>
</comment>
<name>A0A6P7P4Z2_BETSP</name>
<sequence>MYKSLQSPSGHLDLFVRFLHGLCLESNQRILGGLLGHTETSPETIQRIINNLKEMNSDRISPDRSINIFHCLMEMNDHSVHQQIQQFLKSENRSEKELSLFQCSALAYMLQMEEEVLDELDLNQYNTSEEGRQRLIPAVRNCRKAQLSRCGLTKHHCKVVASALKSNPSHLRHLDLSDNNLQDSGVKVLSAGLESPHCRLETLRLRFCWLSEISCDSLASALKSNPSHLTKLDLSYNGLQDSGVKHLCGFLENCQCRLETLRLIGCRLSEISCDFLASALKSNPSHLIKLDLSRNILQDSGVKHLCGFLESRHCRLETLRLKSCSLTEKSCEYLASVLMSSPLLKELDLSFNWLQGVGINLLSDVLNRPDCKLTILRVDSGRNLILPMARPEAPLTLSHLTLGPSETNTEPHLSKNTDVVKTSANFTPEVLMINSEETSYRFSVQGPGTYQCAVTRLVFNMTQQGQLSYRIIQWDESLLQSAGKTPAGPLYSIQCSEDAVSQLHLPHCETQPELITGGLSVAHFTDDGMSILEPLLITNTHVVVDVHHFSAFGLVWDLFKGLLNNHSIQGQVLLFHRTKKNQTVNVFLLPENVPLNEVKKQHEDAEHIVTPSSCLLSKGHTYSLHCPEASRVQPAASQFKNNYGPNYHPAFEIRLRLSTEEAAVTILDQKKTPVWSYHAELTGK</sequence>
<dbReference type="Pfam" id="PF17776">
    <property type="entry name" value="NLRC4_HD2"/>
    <property type="match status" value="1"/>
</dbReference>
<dbReference type="Proteomes" id="UP000515150">
    <property type="component" value="Chromosome 12"/>
</dbReference>
<reference evidence="7" key="1">
    <citation type="submission" date="2025-08" db="UniProtKB">
        <authorList>
            <consortium name="RefSeq"/>
        </authorList>
    </citation>
    <scope>IDENTIFICATION</scope>
</reference>
<dbReference type="SMART" id="SM00368">
    <property type="entry name" value="LRR_RI"/>
    <property type="match status" value="7"/>
</dbReference>
<dbReference type="RefSeq" id="XP_029025125.2">
    <property type="nucleotide sequence ID" value="XM_029169292.3"/>
</dbReference>
<dbReference type="InterPro" id="IPR001611">
    <property type="entry name" value="Leu-rich_rpt"/>
</dbReference>
<dbReference type="AlphaFoldDB" id="A0A6P7P4Z2"/>